<dbReference type="PANTHER" id="PTHR39183">
    <property type="entry name" value="SPORE COAT PROTEIN F-LIKE PROTEIN YHCQ"/>
    <property type="match status" value="1"/>
</dbReference>
<accession>A0A1Q8Q5B0</accession>
<dbReference type="InterPro" id="IPR012851">
    <property type="entry name" value="Spore_coat_CotF-like"/>
</dbReference>
<comment type="caution">
    <text evidence="4">The sequence shown here is derived from an EMBL/GenBank/DDBJ whole genome shotgun (WGS) entry which is preliminary data.</text>
</comment>
<proteinExistence type="inferred from homology"/>
<evidence type="ECO:0000313" key="5">
    <source>
        <dbReference type="Proteomes" id="UP000185568"/>
    </source>
</evidence>
<dbReference type="InterPro" id="IPR012347">
    <property type="entry name" value="Ferritin-like"/>
</dbReference>
<comment type="subcellular location">
    <subcellularLocation>
        <location evidence="2">Spore coat</location>
    </subcellularLocation>
</comment>
<reference evidence="4 5" key="1">
    <citation type="submission" date="2016-12" db="EMBL/GenBank/DDBJ databases">
        <title>Domibacillus antri genome sequencing.</title>
        <authorList>
            <person name="Verma A."/>
            <person name="Krishnamurthi S."/>
        </authorList>
    </citation>
    <scope>NUCLEOTIDE SEQUENCE [LARGE SCALE GENOMIC DNA]</scope>
    <source>
        <strain evidence="4 5">XD80</strain>
    </source>
</reference>
<evidence type="ECO:0000256" key="1">
    <source>
        <dbReference type="ARBA" id="ARBA00022969"/>
    </source>
</evidence>
<evidence type="ECO:0000256" key="2">
    <source>
        <dbReference type="ARBA" id="ARBA00024325"/>
    </source>
</evidence>
<evidence type="ECO:0000256" key="3">
    <source>
        <dbReference type="ARBA" id="ARBA00024344"/>
    </source>
</evidence>
<keyword evidence="4" id="KW-0167">Capsid protein</keyword>
<dbReference type="Proteomes" id="UP000185568">
    <property type="component" value="Unassembled WGS sequence"/>
</dbReference>
<dbReference type="EMBL" id="MSDU01000017">
    <property type="protein sequence ID" value="OLN22543.1"/>
    <property type="molecule type" value="Genomic_DNA"/>
</dbReference>
<dbReference type="OrthoDB" id="1913674at2"/>
<gene>
    <name evidence="4" type="ORF">BTO30_09580</name>
</gene>
<dbReference type="GO" id="GO:0030435">
    <property type="term" value="P:sporulation resulting in formation of a cellular spore"/>
    <property type="evidence" value="ECO:0007669"/>
    <property type="project" value="UniProtKB-KW"/>
</dbReference>
<name>A0A1Q8Q5B0_9BACI</name>
<keyword evidence="5" id="KW-1185">Reference proteome</keyword>
<sequence>MEQKSLGFHETMELHELINFKTNGLLKSKLMQGVCFDSDLKALMDKDVTLSVHQLNELQSLYAGAKTFS</sequence>
<organism evidence="4 5">
    <name type="scientific">Domibacillus antri</name>
    <dbReference type="NCBI Taxonomy" id="1714264"/>
    <lineage>
        <taxon>Bacteria</taxon>
        <taxon>Bacillati</taxon>
        <taxon>Bacillota</taxon>
        <taxon>Bacilli</taxon>
        <taxon>Bacillales</taxon>
        <taxon>Bacillaceae</taxon>
        <taxon>Domibacillus</taxon>
    </lineage>
</organism>
<evidence type="ECO:0000313" key="4">
    <source>
        <dbReference type="EMBL" id="OLN22543.1"/>
    </source>
</evidence>
<keyword evidence="4" id="KW-0946">Virion</keyword>
<dbReference type="Gene3D" id="1.20.1260.10">
    <property type="match status" value="1"/>
</dbReference>
<dbReference type="STRING" id="1714264.BTO30_09580"/>
<keyword evidence="1" id="KW-0749">Sporulation</keyword>
<protein>
    <submittedName>
        <fullName evidence="4">Spore coat protein</fullName>
    </submittedName>
</protein>
<dbReference type="AlphaFoldDB" id="A0A1Q8Q5B0"/>
<dbReference type="PANTHER" id="PTHR39183:SF1">
    <property type="entry name" value="SPORE COAT PROTEIN F-LIKE PROTEIN YHCQ"/>
    <property type="match status" value="1"/>
</dbReference>
<comment type="similarity">
    <text evidence="3">Belongs to the CotF family.</text>
</comment>
<dbReference type="RefSeq" id="WP_075398500.1">
    <property type="nucleotide sequence ID" value="NZ_MSDU01000017.1"/>
</dbReference>